<dbReference type="GO" id="GO:0000077">
    <property type="term" value="P:DNA damage checkpoint signaling"/>
    <property type="evidence" value="ECO:0007669"/>
    <property type="project" value="InterPro"/>
</dbReference>
<reference evidence="1 2" key="1">
    <citation type="submission" date="2013-02" db="EMBL/GenBank/DDBJ databases">
        <title>The Genome Annotation of Plasmodium falciparum CAMP/Malaysia.</title>
        <authorList>
            <consortium name="The Broad Institute Genome Sequencing Platform"/>
            <consortium name="The Broad Institute Genome Sequencing Center for Infectious Disease"/>
            <person name="Neafsey D."/>
            <person name="Hoffman S."/>
            <person name="Volkman S."/>
            <person name="Rosenthal P."/>
            <person name="Walker B."/>
            <person name="Young S.K."/>
            <person name="Zeng Q."/>
            <person name="Gargeya S."/>
            <person name="Fitzgerald M."/>
            <person name="Haas B."/>
            <person name="Abouelleil A."/>
            <person name="Allen A.W."/>
            <person name="Alvarado L."/>
            <person name="Arachchi H.M."/>
            <person name="Berlin A.M."/>
            <person name="Chapman S.B."/>
            <person name="Gainer-Dewar J."/>
            <person name="Goldberg J."/>
            <person name="Griggs A."/>
            <person name="Gujja S."/>
            <person name="Hansen M."/>
            <person name="Howarth C."/>
            <person name="Imamovic A."/>
            <person name="Ireland A."/>
            <person name="Larimer J."/>
            <person name="McCowan C."/>
            <person name="Murphy C."/>
            <person name="Pearson M."/>
            <person name="Poon T.W."/>
            <person name="Priest M."/>
            <person name="Roberts A."/>
            <person name="Saif S."/>
            <person name="Shea T."/>
            <person name="Sisk P."/>
            <person name="Sykes S."/>
            <person name="Wortman J."/>
            <person name="Nusbaum C."/>
            <person name="Birren B."/>
        </authorList>
    </citation>
    <scope>NUCLEOTIDE SEQUENCE [LARGE SCALE GENOMIC DNA]</scope>
    <source>
        <strain evidence="1 2">CAMP/Malaysia</strain>
    </source>
</reference>
<evidence type="ECO:0008006" key="3">
    <source>
        <dbReference type="Google" id="ProtNLM"/>
    </source>
</evidence>
<dbReference type="OMA" id="LCYFVQP"/>
<dbReference type="Gene3D" id="3.70.10.10">
    <property type="match status" value="1"/>
</dbReference>
<dbReference type="OrthoDB" id="370514at2759"/>
<dbReference type="EMBL" id="KI927620">
    <property type="protein sequence ID" value="ETW58590.1"/>
    <property type="molecule type" value="Genomic_DNA"/>
</dbReference>
<gene>
    <name evidence="1" type="ORF">PFMC_05688</name>
</gene>
<evidence type="ECO:0000313" key="2">
    <source>
        <dbReference type="Proteomes" id="UP000030694"/>
    </source>
</evidence>
<accession>A0A024X0J5</accession>
<dbReference type="InterPro" id="IPR046938">
    <property type="entry name" value="DNA_clamp_sf"/>
</dbReference>
<sequence length="516" mass="61818">MNSEVKTNYHFSVKNVNFFKNALSLLIVDDNKGNTNFKKNNSSNIIERECLILFNLYHDGLMLRSLSKCKQIYCFLYMDSNCFSSYNIFEKDIEETIIYENNNVCKKRKINNHNIKDDEKKNITDEKNITEDEKNITDDEKKNITDDEKKNITDDEKKNITDDEKNITDYEKYIIDDKNNMINDKNNMINDKNNMINVKNNMINVKNNMINVKNNMINVKNNMINDENNMRYCDNYFSINSYDKKKKKKNFIKEETNSINSDNLYTGHAFDEENEVIKLKSLSPLKINDNEKYEKENEYNIRKKIYEEIDETKNYFEFLVSPFELLRALEFLDAIILNIKFDYTEHKLIFKLTDEDGDTSETFVKIVVDYYSQIYKLEKYSFQSNNYNYFSLQSEILSFYLEYLIKSNDQYITFYINEYINDTTCILKMETKNKNYERAVQLMPKENFDEYKSLKNETFKYRIKDISKINQALKISSHVRLDFQENGLLRFQFTLKEYNMNGTHLCYFIQPLSDLS</sequence>
<dbReference type="SUPFAM" id="SSF55979">
    <property type="entry name" value="DNA clamp"/>
    <property type="match status" value="2"/>
</dbReference>
<dbReference type="Proteomes" id="UP000030694">
    <property type="component" value="Unassembled WGS sequence"/>
</dbReference>
<proteinExistence type="predicted"/>
<evidence type="ECO:0000313" key="1">
    <source>
        <dbReference type="EMBL" id="ETW58590.1"/>
    </source>
</evidence>
<name>A0A024X0J5_PLAFC</name>
<reference evidence="1 2" key="2">
    <citation type="submission" date="2013-02" db="EMBL/GenBank/DDBJ databases">
        <title>The Genome Sequence of Plasmodium falciparum CAMP/Malaysia.</title>
        <authorList>
            <consortium name="The Broad Institute Genome Sequencing Platform"/>
            <consortium name="The Broad Institute Genome Sequencing Center for Infectious Disease"/>
            <person name="Neafsey D."/>
            <person name="Cheeseman I."/>
            <person name="Volkman S."/>
            <person name="Adams J."/>
            <person name="Walker B."/>
            <person name="Young S.K."/>
            <person name="Zeng Q."/>
            <person name="Gargeya S."/>
            <person name="Fitzgerald M."/>
            <person name="Haas B."/>
            <person name="Abouelleil A."/>
            <person name="Alvarado L."/>
            <person name="Arachchi H.M."/>
            <person name="Berlin A.M."/>
            <person name="Chapman S.B."/>
            <person name="Dewar J."/>
            <person name="Goldberg J."/>
            <person name="Griggs A."/>
            <person name="Gujja S."/>
            <person name="Hansen M."/>
            <person name="Howarth C."/>
            <person name="Imamovic A."/>
            <person name="Larimer J."/>
            <person name="McCowan C."/>
            <person name="Murphy C."/>
            <person name="Neiman D."/>
            <person name="Pearson M."/>
            <person name="Priest M."/>
            <person name="Roberts A."/>
            <person name="Saif S."/>
            <person name="Shea T."/>
            <person name="Sisk P."/>
            <person name="Sykes S."/>
            <person name="Wortman J."/>
            <person name="Nusbaum C."/>
            <person name="Birren B."/>
        </authorList>
    </citation>
    <scope>NUCLEOTIDE SEQUENCE [LARGE SCALE GENOMIC DNA]</scope>
    <source>
        <strain evidence="1 2">CAMP/Malaysia</strain>
    </source>
</reference>
<protein>
    <recommendedName>
        <fullName evidence="3">Checkpoint protein</fullName>
    </recommendedName>
</protein>
<dbReference type="AlphaFoldDB" id="A0A024X0J5"/>
<organism evidence="1 2">
    <name type="scientific">Plasmodium falciparum (isolate Camp / Malaysia)</name>
    <dbReference type="NCBI Taxonomy" id="5835"/>
    <lineage>
        <taxon>Eukaryota</taxon>
        <taxon>Sar</taxon>
        <taxon>Alveolata</taxon>
        <taxon>Apicomplexa</taxon>
        <taxon>Aconoidasida</taxon>
        <taxon>Haemosporida</taxon>
        <taxon>Plasmodiidae</taxon>
        <taxon>Plasmodium</taxon>
        <taxon>Plasmodium (Laverania)</taxon>
    </lineage>
</organism>